<evidence type="ECO:0000313" key="8">
    <source>
        <dbReference type="EMBL" id="CBY24613.1"/>
    </source>
</evidence>
<dbReference type="InParanoid" id="E4XIS9"/>
<dbReference type="OrthoDB" id="103349at2759"/>
<comment type="similarity">
    <text evidence="2">Belongs to the sulfatase family.</text>
</comment>
<reference evidence="8" key="1">
    <citation type="journal article" date="2010" name="Science">
        <title>Plasticity of animal genome architecture unmasked by rapid evolution of a pelagic tunicate.</title>
        <authorList>
            <person name="Denoeud F."/>
            <person name="Henriet S."/>
            <person name="Mungpakdee S."/>
            <person name="Aury J.M."/>
            <person name="Da Silva C."/>
            <person name="Brinkmann H."/>
            <person name="Mikhaleva J."/>
            <person name="Olsen L.C."/>
            <person name="Jubin C."/>
            <person name="Canestro C."/>
            <person name="Bouquet J.M."/>
            <person name="Danks G."/>
            <person name="Poulain J."/>
            <person name="Campsteijn C."/>
            <person name="Adamski M."/>
            <person name="Cross I."/>
            <person name="Yadetie F."/>
            <person name="Muffato M."/>
            <person name="Louis A."/>
            <person name="Butcher S."/>
            <person name="Tsagkogeorga G."/>
            <person name="Konrad A."/>
            <person name="Singh S."/>
            <person name="Jensen M.F."/>
            <person name="Cong E.H."/>
            <person name="Eikeseth-Otteraa H."/>
            <person name="Noel B."/>
            <person name="Anthouard V."/>
            <person name="Porcel B.M."/>
            <person name="Kachouri-Lafond R."/>
            <person name="Nishino A."/>
            <person name="Ugolini M."/>
            <person name="Chourrout P."/>
            <person name="Nishida H."/>
            <person name="Aasland R."/>
            <person name="Huzurbazar S."/>
            <person name="Westhof E."/>
            <person name="Delsuc F."/>
            <person name="Lehrach H."/>
            <person name="Reinhardt R."/>
            <person name="Weissenbach J."/>
            <person name="Roy S.W."/>
            <person name="Artiguenave F."/>
            <person name="Postlethwait J.H."/>
            <person name="Manak J.R."/>
            <person name="Thompson E.M."/>
            <person name="Jaillon O."/>
            <person name="Du Pasquier L."/>
            <person name="Boudinot P."/>
            <person name="Liberles D.A."/>
            <person name="Volff J.N."/>
            <person name="Philippe H."/>
            <person name="Lenhard B."/>
            <person name="Roest Crollius H."/>
            <person name="Wincker P."/>
            <person name="Chourrout D."/>
        </authorList>
    </citation>
    <scope>NUCLEOTIDE SEQUENCE [LARGE SCALE GENOMIC DNA]</scope>
</reference>
<comment type="cofactor">
    <cofactor evidence="1">
        <name>Ca(2+)</name>
        <dbReference type="ChEBI" id="CHEBI:29108"/>
    </cofactor>
</comment>
<dbReference type="EMBL" id="FN653056">
    <property type="protein sequence ID" value="CBY24613.1"/>
    <property type="molecule type" value="Genomic_DNA"/>
</dbReference>
<feature type="domain" description="Sulfatase N-terminal" evidence="7">
    <location>
        <begin position="23"/>
        <end position="340"/>
    </location>
</feature>
<evidence type="ECO:0000256" key="3">
    <source>
        <dbReference type="ARBA" id="ARBA00022723"/>
    </source>
</evidence>
<dbReference type="Pfam" id="PF00884">
    <property type="entry name" value="Sulfatase"/>
    <property type="match status" value="1"/>
</dbReference>
<dbReference type="SUPFAM" id="SSF53649">
    <property type="entry name" value="Alkaline phosphatase-like"/>
    <property type="match status" value="1"/>
</dbReference>
<dbReference type="InterPro" id="IPR047115">
    <property type="entry name" value="ARSB"/>
</dbReference>
<organism evidence="8">
    <name type="scientific">Oikopleura dioica</name>
    <name type="common">Tunicate</name>
    <dbReference type="NCBI Taxonomy" id="34765"/>
    <lineage>
        <taxon>Eukaryota</taxon>
        <taxon>Metazoa</taxon>
        <taxon>Chordata</taxon>
        <taxon>Tunicata</taxon>
        <taxon>Appendicularia</taxon>
        <taxon>Copelata</taxon>
        <taxon>Oikopleuridae</taxon>
        <taxon>Oikopleura</taxon>
    </lineage>
</organism>
<evidence type="ECO:0000256" key="6">
    <source>
        <dbReference type="SAM" id="SignalP"/>
    </source>
</evidence>
<keyword evidence="3" id="KW-0479">Metal-binding</keyword>
<dbReference type="GO" id="GO:0046872">
    <property type="term" value="F:metal ion binding"/>
    <property type="evidence" value="ECO:0007669"/>
    <property type="project" value="UniProtKB-KW"/>
</dbReference>
<dbReference type="Gene3D" id="3.40.720.10">
    <property type="entry name" value="Alkaline Phosphatase, subunit A"/>
    <property type="match status" value="1"/>
</dbReference>
<evidence type="ECO:0000259" key="7">
    <source>
        <dbReference type="Pfam" id="PF00884"/>
    </source>
</evidence>
<dbReference type="Proteomes" id="UP000001307">
    <property type="component" value="Unassembled WGS sequence"/>
</dbReference>
<dbReference type="CDD" id="cd16029">
    <property type="entry name" value="4-S"/>
    <property type="match status" value="1"/>
</dbReference>
<accession>E4XIS9</accession>
<feature type="chain" id="PRO_5003193009" description="Sulfatase N-terminal domain-containing protein" evidence="6">
    <location>
        <begin position="23"/>
        <end position="532"/>
    </location>
</feature>
<dbReference type="InterPro" id="IPR000917">
    <property type="entry name" value="Sulfatase_N"/>
</dbReference>
<evidence type="ECO:0000256" key="5">
    <source>
        <dbReference type="ARBA" id="ARBA00023180"/>
    </source>
</evidence>
<evidence type="ECO:0000256" key="2">
    <source>
        <dbReference type="ARBA" id="ARBA00008779"/>
    </source>
</evidence>
<keyword evidence="6" id="KW-0732">Signal</keyword>
<proteinExistence type="inferred from homology"/>
<dbReference type="InterPro" id="IPR017850">
    <property type="entry name" value="Alkaline_phosphatase_core_sf"/>
</dbReference>
<keyword evidence="4" id="KW-0106">Calcium</keyword>
<dbReference type="PANTHER" id="PTHR10342:SF274">
    <property type="entry name" value="ARYLSULFATASE B"/>
    <property type="match status" value="1"/>
</dbReference>
<protein>
    <recommendedName>
        <fullName evidence="7">Sulfatase N-terminal domain-containing protein</fullName>
    </recommendedName>
</protein>
<dbReference type="PANTHER" id="PTHR10342">
    <property type="entry name" value="ARYLSULFATASE"/>
    <property type="match status" value="1"/>
</dbReference>
<sequence length="532" mass="60777">MKGISILYLFWYLFSFVYATQAKHVLVIIADDFGWADVSFHNTGGIQTPNIDRLVGGGLELTNYYTQHICTPTRSALLTGRYPIHTGLQTNVIAISQSSGLQRDEMLLPEYLESCDIKQRHMVGKWHVGHGHSWMTPWKRGFETFSGYLAGAEDHYTREWCMEQTDWCGVDYSEHSASLSGPTNSSWGKYSGDLYLQKMSEIVKSIDPTKDSFIYFAPQHVHYPLQALERHLVKYSWIKDTNRRNYAAMVASLDEIVGDVIDLYHKNRLLKNTIGFFVADNGGETRDGGNNWPLSGQKWTLLEGGVKATGFMFGGLVPLGKYNGLFHVSDILPTVMEAFNCPIKKKIDGYAQWEAIIYSNDFPRSQILHNIDPTKINKVANDSRTWNSDWDVRVQAALRKGPWKLITGDPGFTSDEVPEFPVSPPEWHQQGPYKTRGLISQITGKSSDYYFDNHRNKLVRLYKIDEDPTESRDISDQNPSIVEEMLNILIKYNSTMVPPQLPDLDPFSNPKLHEGFWFPWISDEYNSKKQML</sequence>
<dbReference type="AlphaFoldDB" id="E4XIS9"/>
<evidence type="ECO:0000313" key="9">
    <source>
        <dbReference type="Proteomes" id="UP000001307"/>
    </source>
</evidence>
<keyword evidence="5" id="KW-0325">Glycoprotein</keyword>
<gene>
    <name evidence="8" type="ORF">GSOID_T00012504001</name>
</gene>
<name>E4XIS9_OIKDI</name>
<evidence type="ECO:0000256" key="1">
    <source>
        <dbReference type="ARBA" id="ARBA00001913"/>
    </source>
</evidence>
<dbReference type="GO" id="GO:0008484">
    <property type="term" value="F:sulfuric ester hydrolase activity"/>
    <property type="evidence" value="ECO:0007669"/>
    <property type="project" value="InterPro"/>
</dbReference>
<dbReference type="Gene3D" id="3.30.1120.10">
    <property type="match status" value="1"/>
</dbReference>
<feature type="signal peptide" evidence="6">
    <location>
        <begin position="1"/>
        <end position="22"/>
    </location>
</feature>
<evidence type="ECO:0000256" key="4">
    <source>
        <dbReference type="ARBA" id="ARBA00022837"/>
    </source>
</evidence>
<keyword evidence="9" id="KW-1185">Reference proteome</keyword>